<dbReference type="Pfam" id="PF00083">
    <property type="entry name" value="Sugar_tr"/>
    <property type="match status" value="1"/>
</dbReference>
<evidence type="ECO:0000256" key="6">
    <source>
        <dbReference type="ARBA" id="ARBA00022630"/>
    </source>
</evidence>
<evidence type="ECO:0000256" key="4">
    <source>
        <dbReference type="ARBA" id="ARBA00010992"/>
    </source>
</evidence>
<evidence type="ECO:0000256" key="9">
    <source>
        <dbReference type="ARBA" id="ARBA00022857"/>
    </source>
</evidence>
<dbReference type="PANTHER" id="PTHR43098:SF3">
    <property type="entry name" value="L-ORNITHINE N(5)-MONOOXYGENASE-RELATED"/>
    <property type="match status" value="1"/>
</dbReference>
<gene>
    <name evidence="17" type="ORF">WG66_1895</name>
</gene>
<dbReference type="InterPro" id="IPR050775">
    <property type="entry name" value="FAD-binding_Monooxygenases"/>
</dbReference>
<dbReference type="GO" id="GO:0050660">
    <property type="term" value="F:flavin adenine dinucleotide binding"/>
    <property type="evidence" value="ECO:0007669"/>
    <property type="project" value="InterPro"/>
</dbReference>
<organism evidence="17 18">
    <name type="scientific">Moniliophthora roreri</name>
    <name type="common">Frosty pod rot fungus</name>
    <name type="synonym">Monilia roreri</name>
    <dbReference type="NCBI Taxonomy" id="221103"/>
    <lineage>
        <taxon>Eukaryota</taxon>
        <taxon>Fungi</taxon>
        <taxon>Dikarya</taxon>
        <taxon>Basidiomycota</taxon>
        <taxon>Agaricomycotina</taxon>
        <taxon>Agaricomycetes</taxon>
        <taxon>Agaricomycetidae</taxon>
        <taxon>Agaricales</taxon>
        <taxon>Marasmiineae</taxon>
        <taxon>Marasmiaceae</taxon>
        <taxon>Moniliophthora</taxon>
    </lineage>
</organism>
<keyword evidence="6" id="KW-0285">Flavoprotein</keyword>
<dbReference type="FunFam" id="3.40.50.720:FF:000084">
    <property type="entry name" value="Short-chain dehydrogenase reductase"/>
    <property type="match status" value="1"/>
</dbReference>
<dbReference type="InterPro" id="IPR036259">
    <property type="entry name" value="MFS_trans_sf"/>
</dbReference>
<proteinExistence type="inferred from homology"/>
<evidence type="ECO:0000256" key="8">
    <source>
        <dbReference type="ARBA" id="ARBA00022827"/>
    </source>
</evidence>
<comment type="cofactor">
    <cofactor evidence="1">
        <name>FAD</name>
        <dbReference type="ChEBI" id="CHEBI:57692"/>
    </cofactor>
</comment>
<dbReference type="InterPro" id="IPR005829">
    <property type="entry name" value="Sugar_transporter_CS"/>
</dbReference>
<dbReference type="FunFam" id="1.20.1250.20:FF:000026">
    <property type="entry name" value="MFS quinate transporter QutD"/>
    <property type="match status" value="1"/>
</dbReference>
<dbReference type="GO" id="GO:0016020">
    <property type="term" value="C:membrane"/>
    <property type="evidence" value="ECO:0007669"/>
    <property type="project" value="UniProtKB-SubCell"/>
</dbReference>
<dbReference type="Gene3D" id="3.40.50.720">
    <property type="entry name" value="NAD(P)-binding Rossmann-like Domain"/>
    <property type="match status" value="1"/>
</dbReference>
<evidence type="ECO:0000256" key="3">
    <source>
        <dbReference type="ARBA" id="ARBA00010139"/>
    </source>
</evidence>
<dbReference type="PROSITE" id="PS00061">
    <property type="entry name" value="ADH_SHORT"/>
    <property type="match status" value="1"/>
</dbReference>
<feature type="transmembrane region" description="Helical" evidence="15">
    <location>
        <begin position="373"/>
        <end position="392"/>
    </location>
</feature>
<dbReference type="eggNOG" id="KOG1399">
    <property type="taxonomic scope" value="Eukaryota"/>
</dbReference>
<dbReference type="PRINTS" id="PR00081">
    <property type="entry name" value="GDHRDH"/>
</dbReference>
<evidence type="ECO:0000313" key="18">
    <source>
        <dbReference type="Proteomes" id="UP000054988"/>
    </source>
</evidence>
<comment type="similarity">
    <text evidence="3">Belongs to the FAD-binding monooxygenase family.</text>
</comment>
<dbReference type="PROSITE" id="PS50850">
    <property type="entry name" value="MFS"/>
    <property type="match status" value="1"/>
</dbReference>
<evidence type="ECO:0000256" key="13">
    <source>
        <dbReference type="ARBA" id="ARBA00023136"/>
    </source>
</evidence>
<comment type="catalytic activity">
    <reaction evidence="14">
        <text>myo-inositol(out) + H(+)(out) = myo-inositol(in) + H(+)(in)</text>
        <dbReference type="Rhea" id="RHEA:60364"/>
        <dbReference type="ChEBI" id="CHEBI:15378"/>
        <dbReference type="ChEBI" id="CHEBI:17268"/>
    </reaction>
</comment>
<keyword evidence="12" id="KW-0503">Monooxygenase</keyword>
<feature type="transmembrane region" description="Helical" evidence="15">
    <location>
        <begin position="131"/>
        <end position="151"/>
    </location>
</feature>
<dbReference type="Proteomes" id="UP000054988">
    <property type="component" value="Unassembled WGS sequence"/>
</dbReference>
<feature type="transmembrane region" description="Helical" evidence="15">
    <location>
        <begin position="472"/>
        <end position="491"/>
    </location>
</feature>
<evidence type="ECO:0000256" key="7">
    <source>
        <dbReference type="ARBA" id="ARBA00022692"/>
    </source>
</evidence>
<keyword evidence="10 15" id="KW-1133">Transmembrane helix</keyword>
<evidence type="ECO:0000313" key="17">
    <source>
        <dbReference type="EMBL" id="KTB45548.1"/>
    </source>
</evidence>
<feature type="transmembrane region" description="Helical" evidence="15">
    <location>
        <begin position="163"/>
        <end position="184"/>
    </location>
</feature>
<dbReference type="Pfam" id="PF13561">
    <property type="entry name" value="adh_short_C2"/>
    <property type="match status" value="1"/>
</dbReference>
<feature type="transmembrane region" description="Helical" evidence="15">
    <location>
        <begin position="196"/>
        <end position="221"/>
    </location>
</feature>
<dbReference type="InterPro" id="IPR020904">
    <property type="entry name" value="Sc_DH/Rdtase_CS"/>
</dbReference>
<dbReference type="InterPro" id="IPR002347">
    <property type="entry name" value="SDR_fam"/>
</dbReference>
<evidence type="ECO:0000256" key="12">
    <source>
        <dbReference type="ARBA" id="ARBA00023033"/>
    </source>
</evidence>
<dbReference type="GO" id="GO:0050661">
    <property type="term" value="F:NADP binding"/>
    <property type="evidence" value="ECO:0007669"/>
    <property type="project" value="InterPro"/>
</dbReference>
<dbReference type="Gene3D" id="3.50.50.60">
    <property type="entry name" value="FAD/NAD(P)-binding domain"/>
    <property type="match status" value="2"/>
</dbReference>
<keyword evidence="13 15" id="KW-0472">Membrane</keyword>
<dbReference type="Pfam" id="PF00743">
    <property type="entry name" value="FMO-like"/>
    <property type="match status" value="1"/>
</dbReference>
<dbReference type="PROSITE" id="PS00216">
    <property type="entry name" value="SUGAR_TRANSPORT_1"/>
    <property type="match status" value="1"/>
</dbReference>
<dbReference type="PANTHER" id="PTHR43098">
    <property type="entry name" value="L-ORNITHINE N(5)-MONOOXYGENASE-RELATED"/>
    <property type="match status" value="1"/>
</dbReference>
<dbReference type="InterPro" id="IPR003663">
    <property type="entry name" value="Sugar/inositol_transpt"/>
</dbReference>
<feature type="transmembrane region" description="Helical" evidence="15">
    <location>
        <begin position="78"/>
        <end position="98"/>
    </location>
</feature>
<keyword evidence="8" id="KW-0274">FAD</keyword>
<name>A0A0W0GAF0_MONRR</name>
<keyword evidence="5" id="KW-0813">Transport</keyword>
<evidence type="ECO:0000256" key="2">
    <source>
        <dbReference type="ARBA" id="ARBA00004141"/>
    </source>
</evidence>
<feature type="transmembrane region" description="Helical" evidence="15">
    <location>
        <begin position="341"/>
        <end position="361"/>
    </location>
</feature>
<evidence type="ECO:0000259" key="16">
    <source>
        <dbReference type="PROSITE" id="PS50850"/>
    </source>
</evidence>
<comment type="subcellular location">
    <subcellularLocation>
        <location evidence="2">Membrane</location>
        <topology evidence="2">Multi-pass membrane protein</topology>
    </subcellularLocation>
</comment>
<evidence type="ECO:0000256" key="11">
    <source>
        <dbReference type="ARBA" id="ARBA00023002"/>
    </source>
</evidence>
<feature type="transmembrane region" description="Helical" evidence="15">
    <location>
        <begin position="404"/>
        <end position="423"/>
    </location>
</feature>
<dbReference type="NCBIfam" id="TIGR00879">
    <property type="entry name" value="SP"/>
    <property type="match status" value="1"/>
</dbReference>
<dbReference type="InterPro" id="IPR020846">
    <property type="entry name" value="MFS_dom"/>
</dbReference>
<dbReference type="PRINTS" id="PR00080">
    <property type="entry name" value="SDRFAMILY"/>
</dbReference>
<sequence>MTSLQAANAARRAELAGPAGLRGVFANPRLLRLAAITTLGALCYGYEQGAYSQVLVMPAFTNDQRFARIANDASYKGWSVSTLGAGGWFGALINGYLCDIISRRWTLLLGALICCLGTGLTAGAQNSTWMFVGRFFIGWAVGSLSAAVPLYNSEVAPPELRGTVVSIQQLAIVTGICISFWVGYGTNYISDTNSASWRVCLALQGVPALLLAVLTLTLPYTPRWLIRQGRKEEALKTLAWLRKMPEDSELVQLEYIEIQAEAMFEAEISAEKFPHLVGGGAFTKFKLQVAQFGELFSTLHMFRRTAVACLTQFFQQMSGIDCIVYYAPTIFESLALPGKTVSLLASGVVGVVFVISTFPAIATIDKIGRRPLLIWGGAGMALMLILCAALTATYQPHWHNAEAAWSTAAFIWIYVGFFGASWGPVSWTVISEVFPLSTRAHGVALGASTNWITNFAVSIVVPIMLERITYGTYLFFLMFMLMGIAFAIWVLPETFGKSLEEMDLVFGSGEGQADATRMERILQELHGVHANGEMKEKDTTSVYNKGSGKLEGKVAWISGGDSGIGRATAILFALEGADSTIVYVGKEQKDAEDTRDYIAKKTNGQRKIHLVQADLKSEAACKTAIDECLKAFGRLDILVNNHAQQLENRDVTTLDSKQWEDTFKVNFHSFFYVVKAALPHMKKGSSIINMASINAFIGRPDLLDYTSTKGALVSFTRGLSNQILGERQIRVNAPGPVWTPLVPSTFSKENISSFDSTPMGRPGQPVEIATCCVFLATLPVGVIKDGKCYDGFQGSNPPQSMSILNGHSHASQAEQLDVLIVGAGFGGLYNLHHFRKAGYTVRLFEAGEDIGGIWYWNCYPGARVDSPVPVYEFSMEEVWTDWNWTERFPGWAELRAYFRHVEERLHLKKDITFNARVISAQWDESTKRWTVETQTGIVVHPRFLIFNVGFASKPYIPASFQGLESYNGICHHTAMWPQEGVDFRNKKVAVIGTGASGVQTIQEVGPIVAHLTVFQRTPNITIPMRQRSLDVATQAEMKELYPTIFRHRLRTYSGYIYDRYHKEFFSATPEERRLHLEELWAKGSIEFLVSNYRDLRTNQEVNDQVYEFWKKKVRARIRDPKMQEKLAPTIPPHPLGAKRTSLEQTYYEVYNQSNVDLIDMNANPIAEFTTKGIKTADGIEHEFDIIVLATGFETHSGMLQVDIRGSDGLSLADKWKNGFYTNLGMTVANFPNMFFAYGPQGPTAFANGPTCTEVQGDWILKCINYLKSNNFTRIEATHEAEVKWREVVLEAYDRTLLKKARSWWNGGNIPGKALDPLSYGGGLNVYAQMSQEKADNNYEGFVCTR</sequence>
<dbReference type="SUPFAM" id="SSF51735">
    <property type="entry name" value="NAD(P)-binding Rossmann-fold domains"/>
    <property type="match status" value="1"/>
</dbReference>
<protein>
    <recommendedName>
        <fullName evidence="16">Major facilitator superfamily (MFS) profile domain-containing protein</fullName>
    </recommendedName>
</protein>
<evidence type="ECO:0000256" key="14">
    <source>
        <dbReference type="ARBA" id="ARBA00049119"/>
    </source>
</evidence>
<keyword evidence="11" id="KW-0560">Oxidoreductase</keyword>
<dbReference type="InterPro" id="IPR036291">
    <property type="entry name" value="NAD(P)-bd_dom_sf"/>
</dbReference>
<evidence type="ECO:0000256" key="10">
    <source>
        <dbReference type="ARBA" id="ARBA00022989"/>
    </source>
</evidence>
<comment type="similarity">
    <text evidence="4">Belongs to the major facilitator superfamily. Sugar transporter (TC 2.A.1.1) family.</text>
</comment>
<dbReference type="InterPro" id="IPR020946">
    <property type="entry name" value="Flavin_mOase-like"/>
</dbReference>
<feature type="domain" description="Major facilitator superfamily (MFS) profile" evidence="16">
    <location>
        <begin position="33"/>
        <end position="495"/>
    </location>
</feature>
<evidence type="ECO:0000256" key="5">
    <source>
        <dbReference type="ARBA" id="ARBA00022448"/>
    </source>
</evidence>
<dbReference type="InterPro" id="IPR036188">
    <property type="entry name" value="FAD/NAD-bd_sf"/>
</dbReference>
<dbReference type="SUPFAM" id="SSF51905">
    <property type="entry name" value="FAD/NAD(P)-binding domain"/>
    <property type="match status" value="2"/>
</dbReference>
<keyword evidence="7 15" id="KW-0812">Transmembrane</keyword>
<evidence type="ECO:0000256" key="15">
    <source>
        <dbReference type="SAM" id="Phobius"/>
    </source>
</evidence>
<dbReference type="Gene3D" id="1.20.1250.20">
    <property type="entry name" value="MFS general substrate transporter like domains"/>
    <property type="match status" value="1"/>
</dbReference>
<dbReference type="SUPFAM" id="SSF103473">
    <property type="entry name" value="MFS general substrate transporter"/>
    <property type="match status" value="1"/>
</dbReference>
<reference evidence="17 18" key="1">
    <citation type="submission" date="2015-12" db="EMBL/GenBank/DDBJ databases">
        <title>Draft genome sequence of Moniliophthora roreri, the causal agent of frosty pod rot of cacao.</title>
        <authorList>
            <person name="Aime M.C."/>
            <person name="Diaz-Valderrama J.R."/>
            <person name="Kijpornyongpan T."/>
            <person name="Phillips-Mora W."/>
        </authorList>
    </citation>
    <scope>NUCLEOTIDE SEQUENCE [LARGE SCALE GENOMIC DNA]</scope>
    <source>
        <strain evidence="17 18">MCA 2952</strain>
    </source>
</reference>
<accession>A0A0W0GAF0</accession>
<dbReference type="GO" id="GO:0022857">
    <property type="term" value="F:transmembrane transporter activity"/>
    <property type="evidence" value="ECO:0007669"/>
    <property type="project" value="InterPro"/>
</dbReference>
<dbReference type="GO" id="GO:0004499">
    <property type="term" value="F:N,N-dimethylaniline monooxygenase activity"/>
    <property type="evidence" value="ECO:0007669"/>
    <property type="project" value="InterPro"/>
</dbReference>
<comment type="caution">
    <text evidence="17">The sequence shown here is derived from an EMBL/GenBank/DDBJ whole genome shotgun (WGS) entry which is preliminary data.</text>
</comment>
<evidence type="ECO:0000256" key="1">
    <source>
        <dbReference type="ARBA" id="ARBA00001974"/>
    </source>
</evidence>
<keyword evidence="9" id="KW-0521">NADP</keyword>
<feature type="transmembrane region" description="Helical" evidence="15">
    <location>
        <begin position="105"/>
        <end position="125"/>
    </location>
</feature>
<dbReference type="InterPro" id="IPR005828">
    <property type="entry name" value="MFS_sugar_transport-like"/>
</dbReference>
<dbReference type="EMBL" id="LATX01000668">
    <property type="protein sequence ID" value="KTB45548.1"/>
    <property type="molecule type" value="Genomic_DNA"/>
</dbReference>